<dbReference type="OMA" id="HNESFAR"/>
<feature type="domain" description="Retrotransposon gag" evidence="2">
    <location>
        <begin position="101"/>
        <end position="194"/>
    </location>
</feature>
<sequence length="247" mass="27764">MVRGNSSSGNNGGGGNPPNPPPLDPALNPLSVYYIAPGENPSMALVSPLLTVKNYHSWSRGMKRSLISKNKFKFVNGSLPMPHAFDPSFDAWERCNNLVLSWILNSVEPTISQSIVYIEVAVVAWKLLKDRFSQADRVRVFELQEELMSLKQGANSVAQFFKEMTTIWDEIASTNGKQFREEDCIMKFLSGLNDEFDVVRTQILMMEPFPDINKALSLVLQHERRIGGLNNNENQVLINAAECNVRF</sequence>
<dbReference type="Pfam" id="PF03732">
    <property type="entry name" value="Retrotrans_gag"/>
    <property type="match status" value="1"/>
</dbReference>
<feature type="domain" description="Retrotransposon Copia-like N-terminal" evidence="3">
    <location>
        <begin position="38"/>
        <end position="82"/>
    </location>
</feature>
<feature type="region of interest" description="Disordered" evidence="1">
    <location>
        <begin position="1"/>
        <end position="22"/>
    </location>
</feature>
<gene>
    <name evidence="4" type="ORF">KK1_032275</name>
</gene>
<reference evidence="4" key="1">
    <citation type="journal article" date="2012" name="Nat. Biotechnol.">
        <title>Draft genome sequence of pigeonpea (Cajanus cajan), an orphan legume crop of resource-poor farmers.</title>
        <authorList>
            <person name="Varshney R.K."/>
            <person name="Chen W."/>
            <person name="Li Y."/>
            <person name="Bharti A.K."/>
            <person name="Saxena R.K."/>
            <person name="Schlueter J.A."/>
            <person name="Donoghue M.T."/>
            <person name="Azam S."/>
            <person name="Fan G."/>
            <person name="Whaley A.M."/>
            <person name="Farmer A.D."/>
            <person name="Sheridan J."/>
            <person name="Iwata A."/>
            <person name="Tuteja R."/>
            <person name="Penmetsa R.V."/>
            <person name="Wu W."/>
            <person name="Upadhyaya H.D."/>
            <person name="Yang S.P."/>
            <person name="Shah T."/>
            <person name="Saxena K.B."/>
            <person name="Michael T."/>
            <person name="McCombie W.R."/>
            <person name="Yang B."/>
            <person name="Zhang G."/>
            <person name="Yang H."/>
            <person name="Wang J."/>
            <person name="Spillane C."/>
            <person name="Cook D.R."/>
            <person name="May G.D."/>
            <person name="Xu X."/>
            <person name="Jackson S.A."/>
        </authorList>
    </citation>
    <scope>NUCLEOTIDE SEQUENCE [LARGE SCALE GENOMIC DNA]</scope>
</reference>
<evidence type="ECO:0000259" key="2">
    <source>
        <dbReference type="Pfam" id="PF03732"/>
    </source>
</evidence>
<evidence type="ECO:0000259" key="3">
    <source>
        <dbReference type="Pfam" id="PF14244"/>
    </source>
</evidence>
<dbReference type="InterPro" id="IPR029472">
    <property type="entry name" value="Copia-like_N"/>
</dbReference>
<dbReference type="InterPro" id="IPR005162">
    <property type="entry name" value="Retrotrans_gag_dom"/>
</dbReference>
<proteinExistence type="predicted"/>
<dbReference type="Proteomes" id="UP000075243">
    <property type="component" value="Unassembled WGS sequence"/>
</dbReference>
<keyword evidence="5" id="KW-1185">Reference proteome</keyword>
<dbReference type="PANTHER" id="PTHR37610">
    <property type="entry name" value="CCHC-TYPE DOMAIN-CONTAINING PROTEIN"/>
    <property type="match status" value="1"/>
</dbReference>
<accession>A0A151RUH7</accession>
<dbReference type="Gramene" id="C.cajan_31180.t">
    <property type="protein sequence ID" value="C.cajan_31180.t"/>
    <property type="gene ID" value="C.cajan_31180"/>
</dbReference>
<organism evidence="4 5">
    <name type="scientific">Cajanus cajan</name>
    <name type="common">Pigeon pea</name>
    <name type="synonym">Cajanus indicus</name>
    <dbReference type="NCBI Taxonomy" id="3821"/>
    <lineage>
        <taxon>Eukaryota</taxon>
        <taxon>Viridiplantae</taxon>
        <taxon>Streptophyta</taxon>
        <taxon>Embryophyta</taxon>
        <taxon>Tracheophyta</taxon>
        <taxon>Spermatophyta</taxon>
        <taxon>Magnoliopsida</taxon>
        <taxon>eudicotyledons</taxon>
        <taxon>Gunneridae</taxon>
        <taxon>Pentapetalae</taxon>
        <taxon>rosids</taxon>
        <taxon>fabids</taxon>
        <taxon>Fabales</taxon>
        <taxon>Fabaceae</taxon>
        <taxon>Papilionoideae</taxon>
        <taxon>50 kb inversion clade</taxon>
        <taxon>NPAAA clade</taxon>
        <taxon>indigoferoid/millettioid clade</taxon>
        <taxon>Phaseoleae</taxon>
        <taxon>Cajanus</taxon>
    </lineage>
</organism>
<dbReference type="PANTHER" id="PTHR37610:SF55">
    <property type="entry name" value="RETROTRANSPOSON COPIA-LIKE N-TERMINAL DOMAIN-CONTAINING PROTEIN"/>
    <property type="match status" value="1"/>
</dbReference>
<evidence type="ECO:0000313" key="5">
    <source>
        <dbReference type="Proteomes" id="UP000075243"/>
    </source>
</evidence>
<evidence type="ECO:0000313" key="4">
    <source>
        <dbReference type="EMBL" id="KYP46171.1"/>
    </source>
</evidence>
<dbReference type="EMBL" id="KQ483567">
    <property type="protein sequence ID" value="KYP46171.1"/>
    <property type="molecule type" value="Genomic_DNA"/>
</dbReference>
<evidence type="ECO:0000256" key="1">
    <source>
        <dbReference type="SAM" id="MobiDB-lite"/>
    </source>
</evidence>
<dbReference type="AlphaFoldDB" id="A0A151RUH7"/>
<protein>
    <submittedName>
        <fullName evidence="4">Uncharacterized protein</fullName>
    </submittedName>
</protein>
<dbReference type="Pfam" id="PF14244">
    <property type="entry name" value="Retrotran_gag_3"/>
    <property type="match status" value="1"/>
</dbReference>
<name>A0A151RUH7_CAJCA</name>